<dbReference type="AlphaFoldDB" id="A0A4Q7TPB9"/>
<gene>
    <name evidence="3" type="ORF">EV139_2342</name>
</gene>
<evidence type="ECO:0000256" key="1">
    <source>
        <dbReference type="SAM" id="MobiDB-lite"/>
    </source>
</evidence>
<reference evidence="3 4" key="1">
    <citation type="journal article" date="2015" name="Stand. Genomic Sci.">
        <title>Genomic Encyclopedia of Bacterial and Archaeal Type Strains, Phase III: the genomes of soil and plant-associated and newly described type strains.</title>
        <authorList>
            <person name="Whitman W.B."/>
            <person name="Woyke T."/>
            <person name="Klenk H.P."/>
            <person name="Zhou Y."/>
            <person name="Lilburn T.G."/>
            <person name="Beck B.J."/>
            <person name="De Vos P."/>
            <person name="Vandamme P."/>
            <person name="Eisen J.A."/>
            <person name="Garrity G."/>
            <person name="Hugenholtz P."/>
            <person name="Kyrpides N.C."/>
        </authorList>
    </citation>
    <scope>NUCLEOTIDE SEQUENCE [LARGE SCALE GENOMIC DNA]</scope>
    <source>
        <strain evidence="3 4">RF6</strain>
    </source>
</reference>
<dbReference type="SUPFAM" id="SSF55166">
    <property type="entry name" value="Hedgehog/DD-peptidase"/>
    <property type="match status" value="1"/>
</dbReference>
<dbReference type="InterPro" id="IPR052179">
    <property type="entry name" value="DD-CPase-like"/>
</dbReference>
<feature type="region of interest" description="Disordered" evidence="1">
    <location>
        <begin position="52"/>
        <end position="90"/>
    </location>
</feature>
<dbReference type="PANTHER" id="PTHR34385">
    <property type="entry name" value="D-ALANYL-D-ALANINE CARBOXYPEPTIDASE"/>
    <property type="match status" value="1"/>
</dbReference>
<protein>
    <submittedName>
        <fullName evidence="3">D-alanyl-D-alanine carboxypeptidase-like protein</fullName>
    </submittedName>
</protein>
<evidence type="ECO:0000259" key="2">
    <source>
        <dbReference type="Pfam" id="PF02557"/>
    </source>
</evidence>
<evidence type="ECO:0000313" key="3">
    <source>
        <dbReference type="EMBL" id="RZT62645.1"/>
    </source>
</evidence>
<dbReference type="CDD" id="cd14846">
    <property type="entry name" value="Peptidase_M15_like"/>
    <property type="match status" value="1"/>
</dbReference>
<dbReference type="Gene3D" id="3.30.1380.10">
    <property type="match status" value="1"/>
</dbReference>
<dbReference type="PANTHER" id="PTHR34385:SF1">
    <property type="entry name" value="PEPTIDOGLYCAN L-ALANYL-D-GLUTAMATE ENDOPEPTIDASE CWLK"/>
    <property type="match status" value="1"/>
</dbReference>
<sequence>MRYESRGLKLRKAIVPGLIITGAAVAIALIAGVAVAQITGVNALGAARGEVPAARTQESNPESGADDAGPTEADGALPEGTSVWSEDQPGVTGLAPGLLEALRAAATEAEAVGFEMTVTSGWRSAAYQERLLTDAVTDYGSAAEAARWVATPETSAHVAGEAVDVGPWGAADWLAAHGQQYGLCQIYDNEPWHFELRPDAPTVGCPTLYWDPTYDPRLQS</sequence>
<organism evidence="3 4">
    <name type="scientific">Leucobacter luti</name>
    <dbReference type="NCBI Taxonomy" id="340320"/>
    <lineage>
        <taxon>Bacteria</taxon>
        <taxon>Bacillati</taxon>
        <taxon>Actinomycetota</taxon>
        <taxon>Actinomycetes</taxon>
        <taxon>Micrococcales</taxon>
        <taxon>Microbacteriaceae</taxon>
        <taxon>Leucobacter</taxon>
    </lineage>
</organism>
<comment type="caution">
    <text evidence="3">The sequence shown here is derived from an EMBL/GenBank/DDBJ whole genome shotgun (WGS) entry which is preliminary data.</text>
</comment>
<dbReference type="RefSeq" id="WP_130454529.1">
    <property type="nucleotide sequence ID" value="NZ_QYAG01000002.1"/>
</dbReference>
<dbReference type="InterPro" id="IPR009045">
    <property type="entry name" value="Zn_M74/Hedgehog-like"/>
</dbReference>
<name>A0A4Q7TPB9_9MICO</name>
<keyword evidence="3" id="KW-0645">Protease</keyword>
<dbReference type="GO" id="GO:0004180">
    <property type="term" value="F:carboxypeptidase activity"/>
    <property type="evidence" value="ECO:0007669"/>
    <property type="project" value="UniProtKB-KW"/>
</dbReference>
<evidence type="ECO:0000313" key="4">
    <source>
        <dbReference type="Proteomes" id="UP000291832"/>
    </source>
</evidence>
<dbReference type="Pfam" id="PF02557">
    <property type="entry name" value="VanY"/>
    <property type="match status" value="1"/>
</dbReference>
<keyword evidence="3" id="KW-0378">Hydrolase</keyword>
<dbReference type="Proteomes" id="UP000291832">
    <property type="component" value="Unassembled WGS sequence"/>
</dbReference>
<keyword evidence="4" id="KW-1185">Reference proteome</keyword>
<feature type="domain" description="D-alanyl-D-alanine carboxypeptidase-like core" evidence="2">
    <location>
        <begin position="97"/>
        <end position="194"/>
    </location>
</feature>
<proteinExistence type="predicted"/>
<keyword evidence="3" id="KW-0121">Carboxypeptidase</keyword>
<dbReference type="InterPro" id="IPR003709">
    <property type="entry name" value="VanY-like_core_dom"/>
</dbReference>
<accession>A0A4Q7TPB9</accession>
<dbReference type="GO" id="GO:0006508">
    <property type="term" value="P:proteolysis"/>
    <property type="evidence" value="ECO:0007669"/>
    <property type="project" value="InterPro"/>
</dbReference>
<dbReference type="EMBL" id="SHKI01000006">
    <property type="protein sequence ID" value="RZT62645.1"/>
    <property type="molecule type" value="Genomic_DNA"/>
</dbReference>
<dbReference type="OrthoDB" id="3293184at2"/>